<reference evidence="3 4" key="1">
    <citation type="submission" date="2019-01" db="EMBL/GenBank/DDBJ databases">
        <title>Genome sequencing of the rare red list fungi Fomitopsis rosea.</title>
        <authorList>
            <person name="Buettner E."/>
            <person name="Kellner H."/>
        </authorList>
    </citation>
    <scope>NUCLEOTIDE SEQUENCE [LARGE SCALE GENOMIC DNA]</scope>
    <source>
        <strain evidence="3 4">DSM 105464</strain>
    </source>
</reference>
<dbReference type="Proteomes" id="UP000814176">
    <property type="component" value="Unassembled WGS sequence"/>
</dbReference>
<dbReference type="RefSeq" id="XP_047778499.1">
    <property type="nucleotide sequence ID" value="XM_047921439.1"/>
</dbReference>
<evidence type="ECO:0000313" key="5">
    <source>
        <dbReference type="Proteomes" id="UP000814176"/>
    </source>
</evidence>
<reference evidence="2 5" key="2">
    <citation type="journal article" date="2021" name="Environ. Microbiol.">
        <title>Gene family expansions and transcriptome signatures uncover fungal adaptations to wood decay.</title>
        <authorList>
            <person name="Hage H."/>
            <person name="Miyauchi S."/>
            <person name="Viragh M."/>
            <person name="Drula E."/>
            <person name="Min B."/>
            <person name="Chaduli D."/>
            <person name="Navarro D."/>
            <person name="Favel A."/>
            <person name="Norest M."/>
            <person name="Lesage-Meessen L."/>
            <person name="Balint B."/>
            <person name="Merenyi Z."/>
            <person name="de Eugenio L."/>
            <person name="Morin E."/>
            <person name="Martinez A.T."/>
            <person name="Baldrian P."/>
            <person name="Stursova M."/>
            <person name="Martinez M.J."/>
            <person name="Novotny C."/>
            <person name="Magnuson J.K."/>
            <person name="Spatafora J.W."/>
            <person name="Maurice S."/>
            <person name="Pangilinan J."/>
            <person name="Andreopoulos W."/>
            <person name="LaButti K."/>
            <person name="Hundley H."/>
            <person name="Na H."/>
            <person name="Kuo A."/>
            <person name="Barry K."/>
            <person name="Lipzen A."/>
            <person name="Henrissat B."/>
            <person name="Riley R."/>
            <person name="Ahrendt S."/>
            <person name="Nagy L.G."/>
            <person name="Grigoriev I.V."/>
            <person name="Martin F."/>
            <person name="Rosso M.N."/>
        </authorList>
    </citation>
    <scope>NUCLEOTIDE SEQUENCE [LARGE SCALE GENOMIC DNA]</scope>
    <source>
        <strain evidence="2 5">CIRM-BRFM 1785</strain>
    </source>
</reference>
<keyword evidence="5" id="KW-1185">Reference proteome</keyword>
<name>A0A4Y9Z2G5_9APHY</name>
<evidence type="ECO:0000313" key="3">
    <source>
        <dbReference type="EMBL" id="TFY68108.1"/>
    </source>
</evidence>
<feature type="chain" id="PRO_5021226473" evidence="1">
    <location>
        <begin position="19"/>
        <end position="108"/>
    </location>
</feature>
<feature type="signal peptide" evidence="1">
    <location>
        <begin position="1"/>
        <end position="18"/>
    </location>
</feature>
<evidence type="ECO:0000313" key="4">
    <source>
        <dbReference type="Proteomes" id="UP000298390"/>
    </source>
</evidence>
<dbReference type="EMBL" id="SEKV01000037">
    <property type="protein sequence ID" value="TFY68108.1"/>
    <property type="molecule type" value="Genomic_DNA"/>
</dbReference>
<organism evidence="3 4">
    <name type="scientific">Rhodofomes roseus</name>
    <dbReference type="NCBI Taxonomy" id="34475"/>
    <lineage>
        <taxon>Eukaryota</taxon>
        <taxon>Fungi</taxon>
        <taxon>Dikarya</taxon>
        <taxon>Basidiomycota</taxon>
        <taxon>Agaricomycotina</taxon>
        <taxon>Agaricomycetes</taxon>
        <taxon>Polyporales</taxon>
        <taxon>Rhodofomes</taxon>
    </lineage>
</organism>
<evidence type="ECO:0000256" key="1">
    <source>
        <dbReference type="SAM" id="SignalP"/>
    </source>
</evidence>
<dbReference type="GeneID" id="72002171"/>
<dbReference type="AlphaFoldDB" id="A0A4Y9Z2G5"/>
<dbReference type="EMBL" id="JADCUA010000011">
    <property type="protein sequence ID" value="KAH9836214.1"/>
    <property type="molecule type" value="Genomic_DNA"/>
</dbReference>
<evidence type="ECO:0000313" key="2">
    <source>
        <dbReference type="EMBL" id="KAH9836214.1"/>
    </source>
</evidence>
<accession>A0A4Y9Z2G5</accession>
<sequence length="108" mass="11173">MLFVKSIAVIAAATLGFAAPLPDASRRVDIDALHRQGPGTVGDPIYHFGPVIDASENVVLNHISNTSAHPSATPVLQFGVAGDEALEVPSLRVLTRSESSAVSTSVQA</sequence>
<dbReference type="Proteomes" id="UP000298390">
    <property type="component" value="Unassembled WGS sequence"/>
</dbReference>
<protein>
    <submittedName>
        <fullName evidence="3">Uncharacterized protein</fullName>
    </submittedName>
</protein>
<comment type="caution">
    <text evidence="3">The sequence shown here is derived from an EMBL/GenBank/DDBJ whole genome shotgun (WGS) entry which is preliminary data.</text>
</comment>
<gene>
    <name evidence="2" type="ORF">C8Q71DRAFT_72136</name>
    <name evidence="3" type="ORF">EVJ58_g1205</name>
</gene>
<keyword evidence="1" id="KW-0732">Signal</keyword>
<proteinExistence type="predicted"/>